<protein>
    <submittedName>
        <fullName evidence="2">DUF4373 domain-containing protein</fullName>
    </submittedName>
</protein>
<evidence type="ECO:0000256" key="1">
    <source>
        <dbReference type="SAM" id="MobiDB-lite"/>
    </source>
</evidence>
<name>A0A3P1ZTI9_9BACE</name>
<keyword evidence="3" id="KW-1185">Reference proteome</keyword>
<accession>A0A3P1ZTI9</accession>
<dbReference type="AlphaFoldDB" id="A0A3P1ZTI9"/>
<organism evidence="2 3">
    <name type="scientific">Prevotella heparinolytica</name>
    <dbReference type="NCBI Taxonomy" id="28113"/>
    <lineage>
        <taxon>Bacteria</taxon>
        <taxon>Pseudomonadati</taxon>
        <taxon>Bacteroidota</taxon>
        <taxon>Bacteroidia</taxon>
        <taxon>Bacteroidales</taxon>
        <taxon>Bacteroidaceae</taxon>
        <taxon>Bacteroides</taxon>
    </lineage>
</organism>
<comment type="caution">
    <text evidence="2">The sequence shown here is derived from an EMBL/GenBank/DDBJ whole genome shotgun (WGS) entry which is preliminary data.</text>
</comment>
<sequence>MNQSDIFLTSVRDKKKVIEVGNLAYFGFKHRFNLSRDSRLYKLINEEGARGYGSYLFILEQLYCQESGRLFIGQLKLIRQKGAPQAYLEKIVRNYSLFVIEDDMFSSAIDYLGTSRKKAKVSKKNTTGKGAEEEEVMTDRMKVAEETGPVAEEASPLVEEDGDFQAATPPATAAEVPEACAATPDELVADCLPTACRLPAGSESASSPKRGKKRDNSQCLSKLPHQAPLARAREEKNREEENRKYLLHI</sequence>
<dbReference type="Proteomes" id="UP000279562">
    <property type="component" value="Unassembled WGS sequence"/>
</dbReference>
<feature type="compositionally biased region" description="Basic and acidic residues" evidence="1">
    <location>
        <begin position="231"/>
        <end position="249"/>
    </location>
</feature>
<proteinExistence type="predicted"/>
<dbReference type="EMBL" id="RQYF01000147">
    <property type="protein sequence ID" value="RRD86464.1"/>
    <property type="molecule type" value="Genomic_DNA"/>
</dbReference>
<evidence type="ECO:0000313" key="2">
    <source>
        <dbReference type="EMBL" id="RRD86464.1"/>
    </source>
</evidence>
<feature type="non-terminal residue" evidence="2">
    <location>
        <position position="249"/>
    </location>
</feature>
<feature type="region of interest" description="Disordered" evidence="1">
    <location>
        <begin position="198"/>
        <end position="249"/>
    </location>
</feature>
<evidence type="ECO:0000313" key="3">
    <source>
        <dbReference type="Proteomes" id="UP000279562"/>
    </source>
</evidence>
<gene>
    <name evidence="2" type="ORF">EII33_14070</name>
</gene>
<reference evidence="2 3" key="1">
    <citation type="submission" date="2018-11" db="EMBL/GenBank/DDBJ databases">
        <title>Genomes From Bacteria Associated with the Canine Oral Cavity: a Test Case for Automated Genome-Based Taxonomic Assignment.</title>
        <authorList>
            <person name="Coil D.A."/>
            <person name="Jospin G."/>
            <person name="Darling A.E."/>
            <person name="Wallis C."/>
            <person name="Davis I.J."/>
            <person name="Harris S."/>
            <person name="Eisen J.A."/>
            <person name="Holcombe L.J."/>
            <person name="O'Flynn C."/>
        </authorList>
    </citation>
    <scope>NUCLEOTIDE SEQUENCE [LARGE SCALE GENOMIC DNA]</scope>
    <source>
        <strain evidence="2 3">OH1047_COT-310</strain>
    </source>
</reference>